<evidence type="ECO:0000313" key="1">
    <source>
        <dbReference type="EMBL" id="RAK20844.1"/>
    </source>
</evidence>
<evidence type="ECO:0000313" key="2">
    <source>
        <dbReference type="Proteomes" id="UP000249165"/>
    </source>
</evidence>
<dbReference type="InterPro" id="IPR014718">
    <property type="entry name" value="GH-type_carb-bd"/>
</dbReference>
<dbReference type="GO" id="GO:0005975">
    <property type="term" value="P:carbohydrate metabolic process"/>
    <property type="evidence" value="ECO:0007669"/>
    <property type="project" value="InterPro"/>
</dbReference>
<reference evidence="1 2" key="1">
    <citation type="submission" date="2018-06" db="EMBL/GenBank/DDBJ databases">
        <title>Genomic Encyclopedia of Archaeal and Bacterial Type Strains, Phase II (KMG-II): from individual species to whole genera.</title>
        <authorList>
            <person name="Goeker M."/>
        </authorList>
    </citation>
    <scope>NUCLEOTIDE SEQUENCE [LARGE SCALE GENOMIC DNA]</scope>
    <source>
        <strain evidence="1 2">DSM 22011</strain>
    </source>
</reference>
<dbReference type="InterPro" id="IPR011013">
    <property type="entry name" value="Gal_mutarotase_sf_dom"/>
</dbReference>
<dbReference type="OrthoDB" id="9795355at2"/>
<sequence>MSDPIHISSEALSVTVAAMGAELQSLRLNDAELLWQGDPAWWNGRAPLLFPIVGLARDDKLAFAGDVFHMPKHGFARRTLFDLAAADDTSCRHVLRDSTATRACFPFAFELAAIHRVEGATLTEAVEITNRDLRPMPFGFGFHPAFNLPPAGASGSAAVTLSNGGAPALARLRDGLLGADRLPSPFTMGHLDITPDLFEDDALIFPDGAGDALTLTFETGPRLHFTFENLPNLAIWQKVGAPFLCIEPWHGTAGAHGGSAQMADRPWTVILDPGDTARFAWSVTAQG</sequence>
<dbReference type="GO" id="GO:0016853">
    <property type="term" value="F:isomerase activity"/>
    <property type="evidence" value="ECO:0007669"/>
    <property type="project" value="InterPro"/>
</dbReference>
<dbReference type="InterPro" id="IPR037481">
    <property type="entry name" value="LacX"/>
</dbReference>
<keyword evidence="2" id="KW-1185">Reference proteome</keyword>
<proteinExistence type="predicted"/>
<organism evidence="1 2">
    <name type="scientific">Salipiger aestuarii</name>
    <dbReference type="NCBI Taxonomy" id="568098"/>
    <lineage>
        <taxon>Bacteria</taxon>
        <taxon>Pseudomonadati</taxon>
        <taxon>Pseudomonadota</taxon>
        <taxon>Alphaproteobacteria</taxon>
        <taxon>Rhodobacterales</taxon>
        <taxon>Roseobacteraceae</taxon>
        <taxon>Salipiger</taxon>
    </lineage>
</organism>
<dbReference type="InterPro" id="IPR008183">
    <property type="entry name" value="Aldose_1/G6P_1-epimerase"/>
</dbReference>
<protein>
    <submittedName>
        <fullName evidence="1">Galactose mutarotase-like enzyme</fullName>
    </submittedName>
</protein>
<comment type="caution">
    <text evidence="1">The sequence shown here is derived from an EMBL/GenBank/DDBJ whole genome shotgun (WGS) entry which is preliminary data.</text>
</comment>
<dbReference type="SUPFAM" id="SSF74650">
    <property type="entry name" value="Galactose mutarotase-like"/>
    <property type="match status" value="1"/>
</dbReference>
<gene>
    <name evidence="1" type="ORF">ATI53_100593</name>
</gene>
<dbReference type="Gene3D" id="2.70.98.10">
    <property type="match status" value="1"/>
</dbReference>
<dbReference type="GO" id="GO:0030246">
    <property type="term" value="F:carbohydrate binding"/>
    <property type="evidence" value="ECO:0007669"/>
    <property type="project" value="InterPro"/>
</dbReference>
<dbReference type="RefSeq" id="WP_111549823.1">
    <property type="nucleotide sequence ID" value="NZ_LIQE01000006.1"/>
</dbReference>
<name>A0A327YIP7_9RHOB</name>
<dbReference type="EMBL" id="QLMG01000005">
    <property type="protein sequence ID" value="RAK20844.1"/>
    <property type="molecule type" value="Genomic_DNA"/>
</dbReference>
<dbReference type="Pfam" id="PF01263">
    <property type="entry name" value="Aldose_epim"/>
    <property type="match status" value="1"/>
</dbReference>
<dbReference type="Proteomes" id="UP000249165">
    <property type="component" value="Unassembled WGS sequence"/>
</dbReference>
<dbReference type="AlphaFoldDB" id="A0A327YIP7"/>
<accession>A0A327YIP7</accession>
<dbReference type="CDD" id="cd09024">
    <property type="entry name" value="Aldose_epim_lacX"/>
    <property type="match status" value="1"/>
</dbReference>